<dbReference type="Gene3D" id="3.90.226.10">
    <property type="entry name" value="2-enoyl-CoA Hydratase, Chain A, domain 1"/>
    <property type="match status" value="1"/>
</dbReference>
<keyword evidence="3 6" id="KW-1133">Transmembrane helix</keyword>
<keyword evidence="2 6" id="KW-0812">Transmembrane</keyword>
<dbReference type="InterPro" id="IPR012340">
    <property type="entry name" value="NA-bd_OB-fold"/>
</dbReference>
<comment type="subcellular location">
    <subcellularLocation>
        <location evidence="1">Membrane</location>
        <topology evidence="1">Multi-pass membrane protein</topology>
    </subcellularLocation>
</comment>
<dbReference type="InterPro" id="IPR056739">
    <property type="entry name" value="NfeD_membrane"/>
</dbReference>
<dbReference type="EMBL" id="JBAKFM010000002">
    <property type="protein sequence ID" value="MEX0469000.1"/>
    <property type="molecule type" value="Genomic_DNA"/>
</dbReference>
<keyword evidence="7" id="KW-0732">Signal</keyword>
<keyword evidence="4 6" id="KW-0472">Membrane</keyword>
<dbReference type="Gene3D" id="2.40.50.140">
    <property type="entry name" value="Nucleic acid-binding proteins"/>
    <property type="match status" value="1"/>
</dbReference>
<name>A0ABV3TD08_9GAMM</name>
<evidence type="ECO:0000259" key="9">
    <source>
        <dbReference type="Pfam" id="PF24961"/>
    </source>
</evidence>
<dbReference type="SUPFAM" id="SSF141322">
    <property type="entry name" value="NfeD domain-like"/>
    <property type="match status" value="1"/>
</dbReference>
<feature type="transmembrane region" description="Helical" evidence="6">
    <location>
        <begin position="266"/>
        <end position="288"/>
    </location>
</feature>
<accession>A0ABV3TD08</accession>
<dbReference type="Pfam" id="PF01957">
    <property type="entry name" value="NfeD"/>
    <property type="match status" value="1"/>
</dbReference>
<evidence type="ECO:0000256" key="6">
    <source>
        <dbReference type="SAM" id="Phobius"/>
    </source>
</evidence>
<keyword evidence="12" id="KW-1185">Reference proteome</keyword>
<gene>
    <name evidence="11" type="ORF">V6X73_04595</name>
</gene>
<feature type="domain" description="NfeD1b N-terminal" evidence="10">
    <location>
        <begin position="24"/>
        <end position="127"/>
    </location>
</feature>
<feature type="region of interest" description="Disordered" evidence="5">
    <location>
        <begin position="121"/>
        <end position="173"/>
    </location>
</feature>
<reference evidence="11 12" key="1">
    <citation type="submission" date="2024-02" db="EMBL/GenBank/DDBJ databases">
        <title>New especies of Spiribacter isolated from saline water.</title>
        <authorList>
            <person name="Leon M.J."/>
            <person name="De La Haba R."/>
            <person name="Sanchez-Porro C."/>
            <person name="Ventosa A."/>
        </authorList>
    </citation>
    <scope>NUCLEOTIDE SEQUENCE [LARGE SCALE GENOMIC DNA]</scope>
    <source>
        <strain evidence="12">ag22IC6-390</strain>
    </source>
</reference>
<comment type="caution">
    <text evidence="11">The sequence shown here is derived from an EMBL/GenBank/DDBJ whole genome shotgun (WGS) entry which is preliminary data.</text>
</comment>
<evidence type="ECO:0000256" key="4">
    <source>
        <dbReference type="ARBA" id="ARBA00023136"/>
    </source>
</evidence>
<dbReference type="InterPro" id="IPR052165">
    <property type="entry name" value="Membrane_assoc_protease"/>
</dbReference>
<evidence type="ECO:0000313" key="12">
    <source>
        <dbReference type="Proteomes" id="UP001556709"/>
    </source>
</evidence>
<feature type="transmembrane region" description="Helical" evidence="6">
    <location>
        <begin position="319"/>
        <end position="336"/>
    </location>
</feature>
<feature type="chain" id="PRO_5046122194" evidence="7">
    <location>
        <begin position="22"/>
        <end position="469"/>
    </location>
</feature>
<evidence type="ECO:0000256" key="3">
    <source>
        <dbReference type="ARBA" id="ARBA00022989"/>
    </source>
</evidence>
<evidence type="ECO:0000256" key="1">
    <source>
        <dbReference type="ARBA" id="ARBA00004141"/>
    </source>
</evidence>
<dbReference type="Pfam" id="PF24961">
    <property type="entry name" value="NfeD_membrane"/>
    <property type="match status" value="1"/>
</dbReference>
<evidence type="ECO:0000259" key="10">
    <source>
        <dbReference type="Pfam" id="PF25145"/>
    </source>
</evidence>
<dbReference type="Proteomes" id="UP001556709">
    <property type="component" value="Unassembled WGS sequence"/>
</dbReference>
<dbReference type="InterPro" id="IPR056738">
    <property type="entry name" value="NfeD1b_N"/>
</dbReference>
<feature type="transmembrane region" description="Helical" evidence="6">
    <location>
        <begin position="295"/>
        <end position="313"/>
    </location>
</feature>
<feature type="domain" description="NfeD-like C-terminal" evidence="8">
    <location>
        <begin position="409"/>
        <end position="459"/>
    </location>
</feature>
<dbReference type="PANTHER" id="PTHR33507">
    <property type="entry name" value="INNER MEMBRANE PROTEIN YBBJ"/>
    <property type="match status" value="1"/>
</dbReference>
<sequence length="469" mass="47608">MKLRVLSAILLLLTLAMPASAASVHKLVIDGSIGPATADYVVEGLEAASEAEAGAVILQMDTPGGLDQSMRTIVQAILSSDVPVIGYVAPSGARAASAGTYILYASHVAMMAPGTNLGAATPVQMGGMPGQPGDTGTTDPGSTGDGNGQPDAGGDDTAAAGADEGGEPTASASERKLINDAVAYIRSLAELRGRNADWAERAVRESVSLSADAALAAEVIDGVAATPAELLAAVDGRRVALEQGERTLALEGAAIVDRPPDWRHELLAAITNPNVAYILLLIGIYGLIFELANPGSLVPGVIGGISLILALFALQALPINFAGLGLLALGVLFMLAEALVPSFGALGVGGVLAFGLGSLLLFDTEGPGFELSMMLVAGVTAASLLIFLGTASLAMRAFRRRGVAGAAHLRGQTAEVIATRPVLRVRVEGESWRARGAADLSRGEQVEVVGVDGLTLNVARGDNTEGGNR</sequence>
<evidence type="ECO:0000259" key="8">
    <source>
        <dbReference type="Pfam" id="PF01957"/>
    </source>
</evidence>
<evidence type="ECO:0000256" key="7">
    <source>
        <dbReference type="SAM" id="SignalP"/>
    </source>
</evidence>
<dbReference type="SUPFAM" id="SSF52096">
    <property type="entry name" value="ClpP/crotonase"/>
    <property type="match status" value="1"/>
</dbReference>
<dbReference type="RefSeq" id="WP_367958779.1">
    <property type="nucleotide sequence ID" value="NZ_JBAKFH010000002.1"/>
</dbReference>
<dbReference type="Pfam" id="PF25145">
    <property type="entry name" value="NfeD1b_N"/>
    <property type="match status" value="1"/>
</dbReference>
<feature type="signal peptide" evidence="7">
    <location>
        <begin position="1"/>
        <end position="21"/>
    </location>
</feature>
<protein>
    <submittedName>
        <fullName evidence="11">Nodulation protein NfeD</fullName>
    </submittedName>
</protein>
<feature type="compositionally biased region" description="Low complexity" evidence="5">
    <location>
        <begin position="131"/>
        <end position="170"/>
    </location>
</feature>
<feature type="domain" description="NfeD integral membrane" evidence="9">
    <location>
        <begin position="274"/>
        <end position="388"/>
    </location>
</feature>
<feature type="transmembrane region" description="Helical" evidence="6">
    <location>
        <begin position="374"/>
        <end position="394"/>
    </location>
</feature>
<dbReference type="InterPro" id="IPR002810">
    <property type="entry name" value="NfeD-like_C"/>
</dbReference>
<dbReference type="InterPro" id="IPR029045">
    <property type="entry name" value="ClpP/crotonase-like_dom_sf"/>
</dbReference>
<dbReference type="PANTHER" id="PTHR33507:SF4">
    <property type="entry name" value="NODULATION COMPETITIVENESS PROTEIN NFED"/>
    <property type="match status" value="1"/>
</dbReference>
<dbReference type="CDD" id="cd07020">
    <property type="entry name" value="Clp_protease_NfeD_1"/>
    <property type="match status" value="1"/>
</dbReference>
<evidence type="ECO:0000256" key="2">
    <source>
        <dbReference type="ARBA" id="ARBA00022692"/>
    </source>
</evidence>
<evidence type="ECO:0000256" key="5">
    <source>
        <dbReference type="SAM" id="MobiDB-lite"/>
    </source>
</evidence>
<evidence type="ECO:0000313" key="11">
    <source>
        <dbReference type="EMBL" id="MEX0469000.1"/>
    </source>
</evidence>
<feature type="transmembrane region" description="Helical" evidence="6">
    <location>
        <begin position="343"/>
        <end position="362"/>
    </location>
</feature>
<proteinExistence type="predicted"/>
<organism evidence="11 12">
    <name type="scientific">Spiribacter pallidus</name>
    <dbReference type="NCBI Taxonomy" id="1987936"/>
    <lineage>
        <taxon>Bacteria</taxon>
        <taxon>Pseudomonadati</taxon>
        <taxon>Pseudomonadota</taxon>
        <taxon>Gammaproteobacteria</taxon>
        <taxon>Chromatiales</taxon>
        <taxon>Ectothiorhodospiraceae</taxon>
        <taxon>Spiribacter</taxon>
    </lineage>
</organism>